<gene>
    <name evidence="2" type="ORF">UFOVP1044_22</name>
    <name evidence="3" type="ORF">UFOVP1654_18</name>
    <name evidence="1" type="ORF">UFOVP878_2</name>
</gene>
<evidence type="ECO:0000313" key="2">
    <source>
        <dbReference type="EMBL" id="CAB4180368.1"/>
    </source>
</evidence>
<dbReference type="EMBL" id="LR796992">
    <property type="protein sequence ID" value="CAB4180368.1"/>
    <property type="molecule type" value="Genomic_DNA"/>
</dbReference>
<sequence length="160" mass="18177">MLDVNSPKGQESLEHELRAVELWQHHYSDFTYVHTPKNGAALVDAVIVDNDTNVVAVVEQKSRNMSLEQLQKWDSEWLITYDKIEAGRYVANSLGVPFIGFLYLIPDDLLITKQISNAKGEWTCDFRTALTETQETINGGKIVRENAYIDLTGAKHIRQN</sequence>
<dbReference type="EMBL" id="LR797521">
    <property type="protein sequence ID" value="CAB4222166.1"/>
    <property type="molecule type" value="Genomic_DNA"/>
</dbReference>
<accession>A0A6J5PGQ9</accession>
<protein>
    <submittedName>
        <fullName evidence="1">Uncharacterized protein</fullName>
    </submittedName>
</protein>
<reference evidence="1" key="1">
    <citation type="submission" date="2020-05" db="EMBL/GenBank/DDBJ databases">
        <authorList>
            <person name="Chiriac C."/>
            <person name="Salcher M."/>
            <person name="Ghai R."/>
            <person name="Kavagutti S V."/>
        </authorList>
    </citation>
    <scope>NUCLEOTIDE SEQUENCE</scope>
</reference>
<dbReference type="EMBL" id="LR796824">
    <property type="protein sequence ID" value="CAB4168338.1"/>
    <property type="molecule type" value="Genomic_DNA"/>
</dbReference>
<organism evidence="1">
    <name type="scientific">uncultured Caudovirales phage</name>
    <dbReference type="NCBI Taxonomy" id="2100421"/>
    <lineage>
        <taxon>Viruses</taxon>
        <taxon>Duplodnaviria</taxon>
        <taxon>Heunggongvirae</taxon>
        <taxon>Uroviricota</taxon>
        <taxon>Caudoviricetes</taxon>
        <taxon>Peduoviridae</taxon>
        <taxon>Maltschvirus</taxon>
        <taxon>Maltschvirus maltsch</taxon>
    </lineage>
</organism>
<evidence type="ECO:0000313" key="1">
    <source>
        <dbReference type="EMBL" id="CAB4168338.1"/>
    </source>
</evidence>
<name>A0A6J5PGQ9_9CAUD</name>
<evidence type="ECO:0000313" key="3">
    <source>
        <dbReference type="EMBL" id="CAB4222166.1"/>
    </source>
</evidence>
<proteinExistence type="predicted"/>